<comment type="subcellular location">
    <subcellularLocation>
        <location evidence="2">Nucleus</location>
        <location evidence="2">Nucleolus</location>
    </subcellularLocation>
</comment>
<dbReference type="GO" id="GO:0030684">
    <property type="term" value="C:preribosome"/>
    <property type="evidence" value="ECO:0007669"/>
    <property type="project" value="EnsemblFungi"/>
</dbReference>
<organism evidence="7 8">
    <name type="scientific">Conidiobolus coronatus (strain ATCC 28846 / CBS 209.66 / NRRL 28638)</name>
    <name type="common">Delacroixia coronata</name>
    <dbReference type="NCBI Taxonomy" id="796925"/>
    <lineage>
        <taxon>Eukaryota</taxon>
        <taxon>Fungi</taxon>
        <taxon>Fungi incertae sedis</taxon>
        <taxon>Zoopagomycota</taxon>
        <taxon>Entomophthoromycotina</taxon>
        <taxon>Entomophthoromycetes</taxon>
        <taxon>Entomophthorales</taxon>
        <taxon>Ancylistaceae</taxon>
        <taxon>Conidiobolus</taxon>
    </lineage>
</organism>
<keyword evidence="5" id="KW-0539">Nucleus</keyword>
<evidence type="ECO:0000256" key="2">
    <source>
        <dbReference type="ARBA" id="ARBA00004604"/>
    </source>
</evidence>
<gene>
    <name evidence="7" type="ORF">CONCODRAFT_76611</name>
</gene>
<proteinExistence type="inferred from homology"/>
<evidence type="ECO:0000256" key="1">
    <source>
        <dbReference type="ARBA" id="ARBA00002889"/>
    </source>
</evidence>
<reference evidence="7 8" key="1">
    <citation type="journal article" date="2015" name="Genome Biol. Evol.">
        <title>Phylogenomic analyses indicate that early fungi evolved digesting cell walls of algal ancestors of land plants.</title>
        <authorList>
            <person name="Chang Y."/>
            <person name="Wang S."/>
            <person name="Sekimoto S."/>
            <person name="Aerts A.L."/>
            <person name="Choi C."/>
            <person name="Clum A."/>
            <person name="LaButti K.M."/>
            <person name="Lindquist E.A."/>
            <person name="Yee Ngan C."/>
            <person name="Ohm R.A."/>
            <person name="Salamov A.A."/>
            <person name="Grigoriev I.V."/>
            <person name="Spatafora J.W."/>
            <person name="Berbee M.L."/>
        </authorList>
    </citation>
    <scope>NUCLEOTIDE SEQUENCE [LARGE SCALE GENOMIC DNA]</scope>
    <source>
        <strain evidence="7 8">NRRL 28638</strain>
    </source>
</reference>
<dbReference type="Proteomes" id="UP000070444">
    <property type="component" value="Unassembled WGS sequence"/>
</dbReference>
<dbReference type="OrthoDB" id="285729at2759"/>
<dbReference type="STRING" id="796925.A0A137PIR7"/>
<dbReference type="GO" id="GO:0042273">
    <property type="term" value="P:ribosomal large subunit biogenesis"/>
    <property type="evidence" value="ECO:0007669"/>
    <property type="project" value="TreeGrafter"/>
</dbReference>
<comment type="similarity">
    <text evidence="3">Belongs to the NOP16 family.</text>
</comment>
<evidence type="ECO:0000313" key="8">
    <source>
        <dbReference type="Proteomes" id="UP000070444"/>
    </source>
</evidence>
<evidence type="ECO:0000313" key="7">
    <source>
        <dbReference type="EMBL" id="KXN74875.1"/>
    </source>
</evidence>
<keyword evidence="8" id="KW-1185">Reference proteome</keyword>
<feature type="region of interest" description="Disordered" evidence="6">
    <location>
        <begin position="1"/>
        <end position="27"/>
    </location>
</feature>
<evidence type="ECO:0000256" key="5">
    <source>
        <dbReference type="ARBA" id="ARBA00023242"/>
    </source>
</evidence>
<comment type="function">
    <text evidence="1">Involved in the biogenesis of the 60S ribosomal subunit.</text>
</comment>
<dbReference type="EMBL" id="KQ964419">
    <property type="protein sequence ID" value="KXN74875.1"/>
    <property type="molecule type" value="Genomic_DNA"/>
</dbReference>
<evidence type="ECO:0000256" key="6">
    <source>
        <dbReference type="SAM" id="MobiDB-lite"/>
    </source>
</evidence>
<dbReference type="Pfam" id="PF09420">
    <property type="entry name" value="Nop16"/>
    <property type="match status" value="1"/>
</dbReference>
<name>A0A137PIR7_CONC2</name>
<dbReference type="InterPro" id="IPR019002">
    <property type="entry name" value="Ribosome_biogenesis_Nop16"/>
</dbReference>
<dbReference type="OMA" id="MQQTEAD"/>
<dbReference type="PANTHER" id="PTHR13243:SF1">
    <property type="entry name" value="NUCLEOLAR PROTEIN 16"/>
    <property type="match status" value="1"/>
</dbReference>
<dbReference type="AlphaFoldDB" id="A0A137PIR7"/>
<accession>A0A137PIR7</accession>
<evidence type="ECO:0000256" key="4">
    <source>
        <dbReference type="ARBA" id="ARBA00015522"/>
    </source>
</evidence>
<dbReference type="PANTHER" id="PTHR13243">
    <property type="entry name" value="HSPC111 PROTEIN-RELATED"/>
    <property type="match status" value="1"/>
</dbReference>
<dbReference type="GO" id="GO:0005730">
    <property type="term" value="C:nucleolus"/>
    <property type="evidence" value="ECO:0007669"/>
    <property type="project" value="UniProtKB-SubCell"/>
</dbReference>
<sequence>MANPRQRKKQKNPQMKAKKMRQTKKPAIPNIDVIKNNWDKKLTLQQNYEKLGLAARLNGGTDGKGNNFINSLPRPELTEEQMENMDAKTISRIMGPGFGVVERDEQGNITKVTVADDDDFLDTPLPPAPAKTDVVRELEKIASRTYETHKHYSENQMKHAEKLIAKHGSNYEAMFRDMKLNTWQETVGQIRKKCEAFNKIQQEKIQQASAQNQDE</sequence>
<feature type="compositionally biased region" description="Basic residues" evidence="6">
    <location>
        <begin position="1"/>
        <end position="24"/>
    </location>
</feature>
<protein>
    <recommendedName>
        <fullName evidence="4">Nucleolar protein 16</fullName>
    </recommendedName>
</protein>
<evidence type="ECO:0000256" key="3">
    <source>
        <dbReference type="ARBA" id="ARBA00008479"/>
    </source>
</evidence>